<dbReference type="PRINTS" id="PR01166">
    <property type="entry name" value="CYCOXIDASEII"/>
</dbReference>
<organism evidence="9">
    <name type="scientific">Phlegmariurus squarrosus</name>
    <name type="common">Rock tassel fern</name>
    <name type="synonym">Lycopodium squarrosum</name>
    <dbReference type="NCBI Taxonomy" id="73615"/>
    <lineage>
        <taxon>Eukaryota</taxon>
        <taxon>Viridiplantae</taxon>
        <taxon>Streptophyta</taxon>
        <taxon>Embryophyta</taxon>
        <taxon>Tracheophyta</taxon>
        <taxon>Lycopodiopsida</taxon>
        <taxon>Lycopodiales</taxon>
        <taxon>Lycopodiaceae</taxon>
        <taxon>Huperzioideae</taxon>
        <taxon>Phlegmariurus</taxon>
    </lineage>
</organism>
<dbReference type="EMBL" id="JQ002659">
    <property type="protein sequence ID" value="AEV55750.1"/>
    <property type="molecule type" value="Genomic_DNA"/>
</dbReference>
<dbReference type="InterPro" id="IPR036257">
    <property type="entry name" value="Cyt_c_oxidase_su2_TM_sf"/>
</dbReference>
<dbReference type="InterPro" id="IPR002429">
    <property type="entry name" value="CcO_II-like_C"/>
</dbReference>
<sequence>MMIFFLSNYCIDLRLTDVGSRFMAFSLYKSDSRKDCSWNYYRDYSDYSCQIILMFMAILPSASLYLMDKMVDPAITSKAIGHQWYRTYESLHHSSDEQSLTFNSYIYDSTPP</sequence>
<evidence type="ECO:0000313" key="9">
    <source>
        <dbReference type="EMBL" id="AEV55750.1"/>
    </source>
</evidence>
<keyword evidence="9" id="KW-0496">Mitochondrion</keyword>
<comment type="catalytic activity">
    <reaction evidence="7">
        <text>4 Fe(II)-[cytochrome c] + O2 + 8 H(+)(in) = 4 Fe(III)-[cytochrome c] + 2 H2O + 4 H(+)(out)</text>
        <dbReference type="Rhea" id="RHEA:11436"/>
        <dbReference type="Rhea" id="RHEA-COMP:10350"/>
        <dbReference type="Rhea" id="RHEA-COMP:14399"/>
        <dbReference type="ChEBI" id="CHEBI:15377"/>
        <dbReference type="ChEBI" id="CHEBI:15378"/>
        <dbReference type="ChEBI" id="CHEBI:15379"/>
        <dbReference type="ChEBI" id="CHEBI:29033"/>
        <dbReference type="ChEBI" id="CHEBI:29034"/>
        <dbReference type="EC" id="7.1.1.9"/>
    </reaction>
    <physiologicalReaction direction="left-to-right" evidence="7">
        <dbReference type="Rhea" id="RHEA:11437"/>
    </physiologicalReaction>
</comment>
<evidence type="ECO:0000256" key="2">
    <source>
        <dbReference type="ARBA" id="ARBA00004370"/>
    </source>
</evidence>
<keyword evidence="5" id="KW-0249">Electron transport</keyword>
<dbReference type="InterPro" id="IPR008972">
    <property type="entry name" value="Cupredoxin"/>
</dbReference>
<keyword evidence="6" id="KW-0472">Membrane</keyword>
<dbReference type="Gene3D" id="2.60.40.420">
    <property type="entry name" value="Cupredoxins - blue copper proteins"/>
    <property type="match status" value="1"/>
</dbReference>
<dbReference type="RefSeq" id="YP_006234284.1">
    <property type="nucleotide sequence ID" value="NC_017755.1"/>
</dbReference>
<name>H9M843_PHLSQ</name>
<keyword evidence="4" id="KW-0812">Transmembrane</keyword>
<proteinExistence type="predicted"/>
<comment type="cofactor">
    <cofactor evidence="1">
        <name>Cu cation</name>
        <dbReference type="ChEBI" id="CHEBI:23378"/>
    </cofactor>
</comment>
<evidence type="ECO:0000259" key="8">
    <source>
        <dbReference type="PROSITE" id="PS50857"/>
    </source>
</evidence>
<evidence type="ECO:0000256" key="1">
    <source>
        <dbReference type="ARBA" id="ARBA00001935"/>
    </source>
</evidence>
<dbReference type="Gene3D" id="1.10.287.90">
    <property type="match status" value="1"/>
</dbReference>
<evidence type="ECO:0000256" key="7">
    <source>
        <dbReference type="ARBA" id="ARBA00049512"/>
    </source>
</evidence>
<dbReference type="GO" id="GO:0004129">
    <property type="term" value="F:cytochrome-c oxidase activity"/>
    <property type="evidence" value="ECO:0007669"/>
    <property type="project" value="UniProtKB-EC"/>
</dbReference>
<dbReference type="PROSITE" id="PS50857">
    <property type="entry name" value="COX2_CUA"/>
    <property type="match status" value="1"/>
</dbReference>
<dbReference type="GO" id="GO:0016020">
    <property type="term" value="C:membrane"/>
    <property type="evidence" value="ECO:0007669"/>
    <property type="project" value="UniProtKB-SubCell"/>
</dbReference>
<dbReference type="GO" id="GO:0005507">
    <property type="term" value="F:copper ion binding"/>
    <property type="evidence" value="ECO:0007669"/>
    <property type="project" value="InterPro"/>
</dbReference>
<geneLocation type="mitochondrion" evidence="9"/>
<comment type="subcellular location">
    <subcellularLocation>
        <location evidence="2">Membrane</location>
    </subcellularLocation>
</comment>
<evidence type="ECO:0000256" key="5">
    <source>
        <dbReference type="ARBA" id="ARBA00022982"/>
    </source>
</evidence>
<dbReference type="GeneID" id="12354547"/>
<evidence type="ECO:0000256" key="6">
    <source>
        <dbReference type="ARBA" id="ARBA00023136"/>
    </source>
</evidence>
<accession>H9M843</accession>
<gene>
    <name evidence="9" type="primary">ORF112_3</name>
    <name evidence="9" type="ORF">HusqMp42</name>
</gene>
<keyword evidence="3" id="KW-0813">Transport</keyword>
<dbReference type="AlphaFoldDB" id="H9M843"/>
<evidence type="ECO:0000256" key="3">
    <source>
        <dbReference type="ARBA" id="ARBA00022448"/>
    </source>
</evidence>
<feature type="domain" description="Cytochrome oxidase subunit II copper A binding" evidence="8">
    <location>
        <begin position="72"/>
        <end position="112"/>
    </location>
</feature>
<evidence type="ECO:0000256" key="4">
    <source>
        <dbReference type="ARBA" id="ARBA00022692"/>
    </source>
</evidence>
<protein>
    <recommendedName>
        <fullName evidence="8">Cytochrome oxidase subunit II copper A binding domain-containing protein</fullName>
    </recommendedName>
</protein>
<reference evidence="9" key="1">
    <citation type="journal article" date="2012" name="PLoS ONE">
        <title>The Mitochondrial Genome of the Lycophyte Huperzia squarrosa: The Most Archaic Form in Vascular Plants.</title>
        <authorList>
            <person name="Liu Y."/>
            <person name="Wang B."/>
            <person name="Cui P."/>
            <person name="Li L."/>
            <person name="Xue J.Y."/>
            <person name="Yu J."/>
            <person name="Qiu Y.L."/>
        </authorList>
    </citation>
    <scope>NUCLEOTIDE SEQUENCE</scope>
</reference>